<keyword evidence="6" id="KW-0694">RNA-binding</keyword>
<dbReference type="InterPro" id="IPR000529">
    <property type="entry name" value="Ribosomal_bS6"/>
</dbReference>
<dbReference type="EMBL" id="PIUM01000030">
    <property type="protein sequence ID" value="PKU22537.1"/>
    <property type="molecule type" value="Genomic_DNA"/>
</dbReference>
<comment type="caution">
    <text evidence="8">The sequence shown here is derived from an EMBL/GenBank/DDBJ whole genome shotgun (WGS) entry which is preliminary data.</text>
</comment>
<evidence type="ECO:0000256" key="2">
    <source>
        <dbReference type="ARBA" id="ARBA00022980"/>
    </source>
</evidence>
<evidence type="ECO:0000256" key="4">
    <source>
        <dbReference type="ARBA" id="ARBA00035104"/>
    </source>
</evidence>
<evidence type="ECO:0000256" key="3">
    <source>
        <dbReference type="ARBA" id="ARBA00023274"/>
    </source>
</evidence>
<accession>A0A2N3PQ66</accession>
<keyword evidence="9" id="KW-1185">Reference proteome</keyword>
<dbReference type="RefSeq" id="WP_101252608.1">
    <property type="nucleotide sequence ID" value="NZ_PIUM01000030.1"/>
</dbReference>
<dbReference type="Proteomes" id="UP000233293">
    <property type="component" value="Unassembled WGS sequence"/>
</dbReference>
<comment type="similarity">
    <text evidence="1 6">Belongs to the bacterial ribosomal protein bS6 family.</text>
</comment>
<evidence type="ECO:0000256" key="5">
    <source>
        <dbReference type="ARBA" id="ARBA00035294"/>
    </source>
</evidence>
<dbReference type="GO" id="GO:0070181">
    <property type="term" value="F:small ribosomal subunit rRNA binding"/>
    <property type="evidence" value="ECO:0007669"/>
    <property type="project" value="TreeGrafter"/>
</dbReference>
<dbReference type="NCBIfam" id="TIGR00166">
    <property type="entry name" value="S6"/>
    <property type="match status" value="1"/>
</dbReference>
<dbReference type="InterPro" id="IPR035980">
    <property type="entry name" value="Ribosomal_bS6_sf"/>
</dbReference>
<dbReference type="PANTHER" id="PTHR21011">
    <property type="entry name" value="MITOCHONDRIAL 28S RIBOSOMAL PROTEIN S6"/>
    <property type="match status" value="1"/>
</dbReference>
<dbReference type="OrthoDB" id="9812702at2"/>
<dbReference type="PANTHER" id="PTHR21011:SF1">
    <property type="entry name" value="SMALL RIBOSOMAL SUBUNIT PROTEIN BS6M"/>
    <property type="match status" value="1"/>
</dbReference>
<dbReference type="GO" id="GO:0022627">
    <property type="term" value="C:cytosolic small ribosomal subunit"/>
    <property type="evidence" value="ECO:0007669"/>
    <property type="project" value="TreeGrafter"/>
</dbReference>
<keyword evidence="6" id="KW-0699">rRNA-binding</keyword>
<evidence type="ECO:0000256" key="6">
    <source>
        <dbReference type="HAMAP-Rule" id="MF_00360"/>
    </source>
</evidence>
<proteinExistence type="inferred from homology"/>
<evidence type="ECO:0000256" key="1">
    <source>
        <dbReference type="ARBA" id="ARBA00009512"/>
    </source>
</evidence>
<dbReference type="GO" id="GO:0003735">
    <property type="term" value="F:structural constituent of ribosome"/>
    <property type="evidence" value="ECO:0007669"/>
    <property type="project" value="InterPro"/>
</dbReference>
<organism evidence="8 9">
    <name type="scientific">Telmatospirillum siberiense</name>
    <dbReference type="NCBI Taxonomy" id="382514"/>
    <lineage>
        <taxon>Bacteria</taxon>
        <taxon>Pseudomonadati</taxon>
        <taxon>Pseudomonadota</taxon>
        <taxon>Alphaproteobacteria</taxon>
        <taxon>Rhodospirillales</taxon>
        <taxon>Rhodospirillaceae</taxon>
        <taxon>Telmatospirillum</taxon>
    </lineage>
</organism>
<keyword evidence="3 6" id="KW-0687">Ribonucleoprotein</keyword>
<dbReference type="SUPFAM" id="SSF54995">
    <property type="entry name" value="Ribosomal protein S6"/>
    <property type="match status" value="1"/>
</dbReference>
<keyword evidence="2 6" id="KW-0689">Ribosomal protein</keyword>
<dbReference type="Pfam" id="PF01250">
    <property type="entry name" value="Ribosomal_S6"/>
    <property type="match status" value="1"/>
</dbReference>
<comment type="function">
    <text evidence="4 6">Binds together with bS18 to 16S ribosomal RNA.</text>
</comment>
<name>A0A2N3PQ66_9PROT</name>
<evidence type="ECO:0000256" key="7">
    <source>
        <dbReference type="SAM" id="MobiDB-lite"/>
    </source>
</evidence>
<dbReference type="GO" id="GO:0006412">
    <property type="term" value="P:translation"/>
    <property type="evidence" value="ECO:0007669"/>
    <property type="project" value="UniProtKB-UniRule"/>
</dbReference>
<dbReference type="CDD" id="cd00473">
    <property type="entry name" value="bS6"/>
    <property type="match status" value="1"/>
</dbReference>
<feature type="region of interest" description="Disordered" evidence="7">
    <location>
        <begin position="100"/>
        <end position="146"/>
    </location>
</feature>
<dbReference type="InterPro" id="IPR020814">
    <property type="entry name" value="Ribosomal_S6_plastid/chlpt"/>
</dbReference>
<dbReference type="HAMAP" id="MF_00360">
    <property type="entry name" value="Ribosomal_bS6"/>
    <property type="match status" value="1"/>
</dbReference>
<dbReference type="InterPro" id="IPR014717">
    <property type="entry name" value="Transl_elong_EF1B/ribsomal_bS6"/>
</dbReference>
<reference evidence="9" key="1">
    <citation type="submission" date="2017-12" db="EMBL/GenBank/DDBJ databases">
        <title>Draft genome sequence of Telmatospirillum siberiense 26-4b1T, an acidotolerant peatland alphaproteobacterium potentially involved in sulfur cycling.</title>
        <authorList>
            <person name="Hausmann B."/>
            <person name="Pjevac P."/>
            <person name="Schreck K."/>
            <person name="Herbold C.W."/>
            <person name="Daims H."/>
            <person name="Wagner M."/>
            <person name="Pester M."/>
            <person name="Loy A."/>
        </authorList>
    </citation>
    <scope>NUCLEOTIDE SEQUENCE [LARGE SCALE GENOMIC DNA]</scope>
    <source>
        <strain evidence="9">26-4b1</strain>
    </source>
</reference>
<protein>
    <recommendedName>
        <fullName evidence="5 6">Small ribosomal subunit protein bS6</fullName>
    </recommendedName>
</protein>
<dbReference type="Gene3D" id="3.30.70.60">
    <property type="match status" value="1"/>
</dbReference>
<gene>
    <name evidence="6" type="primary">rpsF</name>
    <name evidence="8" type="ORF">CWS72_21010</name>
</gene>
<evidence type="ECO:0000313" key="8">
    <source>
        <dbReference type="EMBL" id="PKU22537.1"/>
    </source>
</evidence>
<feature type="compositionally biased region" description="Basic and acidic residues" evidence="7">
    <location>
        <begin position="108"/>
        <end position="128"/>
    </location>
</feature>
<evidence type="ECO:0000313" key="9">
    <source>
        <dbReference type="Proteomes" id="UP000233293"/>
    </source>
</evidence>
<dbReference type="AlphaFoldDB" id="A0A2N3PQ66"/>
<sequence length="146" mass="16586">MSLYECVVIARQDLATPQVETLTEELANIIISNGGQVSKREYWGLRNIAYRVKKNRKGHYVLFNVDAPAPAVKEFERQMSINEDVLRYLSVRVDELEEGPSAVMLSKNQRDERPRRDGDDRPRREGGYGREGGYSRAPRATEGGEA</sequence>